<comment type="similarity">
    <text evidence="1 3 4">Belongs to the glutamine synthetase family.</text>
</comment>
<dbReference type="EMBL" id="JAWLKH010000006">
    <property type="protein sequence ID" value="MDV6311844.1"/>
    <property type="molecule type" value="Genomic_DNA"/>
</dbReference>
<dbReference type="GO" id="GO:0004356">
    <property type="term" value="F:glutamine synthetase activity"/>
    <property type="evidence" value="ECO:0007669"/>
    <property type="project" value="InterPro"/>
</dbReference>
<keyword evidence="9" id="KW-1185">Reference proteome</keyword>
<dbReference type="SMART" id="SM01230">
    <property type="entry name" value="Gln-synt_C"/>
    <property type="match status" value="1"/>
</dbReference>
<dbReference type="EMBL" id="JAWLKI010000002">
    <property type="protein sequence ID" value="MDV6306415.1"/>
    <property type="molecule type" value="Genomic_DNA"/>
</dbReference>
<evidence type="ECO:0000313" key="8">
    <source>
        <dbReference type="EMBL" id="MDV6311844.1"/>
    </source>
</evidence>
<organism evidence="8 10">
    <name type="scientific">Gordonia amicalis</name>
    <dbReference type="NCBI Taxonomy" id="89053"/>
    <lineage>
        <taxon>Bacteria</taxon>
        <taxon>Bacillati</taxon>
        <taxon>Actinomycetota</taxon>
        <taxon>Actinomycetes</taxon>
        <taxon>Mycobacteriales</taxon>
        <taxon>Gordoniaceae</taxon>
        <taxon>Gordonia</taxon>
    </lineage>
</organism>
<dbReference type="InterPro" id="IPR008146">
    <property type="entry name" value="Gln_synth_cat_dom"/>
</dbReference>
<dbReference type="Pfam" id="PF00120">
    <property type="entry name" value="Gln-synt_C"/>
    <property type="match status" value="1"/>
</dbReference>
<accession>A0AAE4R253</accession>
<dbReference type="InterPro" id="IPR014746">
    <property type="entry name" value="Gln_synth/guanido_kin_cat_dom"/>
</dbReference>
<dbReference type="PROSITE" id="PS51987">
    <property type="entry name" value="GS_CATALYTIC"/>
    <property type="match status" value="1"/>
</dbReference>
<evidence type="ECO:0000256" key="5">
    <source>
        <dbReference type="SAM" id="MobiDB-lite"/>
    </source>
</evidence>
<dbReference type="Gene3D" id="3.10.20.70">
    <property type="entry name" value="Glutamine synthetase, N-terminal domain"/>
    <property type="match status" value="1"/>
</dbReference>
<dbReference type="PANTHER" id="PTHR43785:SF12">
    <property type="entry name" value="TYPE-1 GLUTAMINE SYNTHETASE 2"/>
    <property type="match status" value="1"/>
</dbReference>
<dbReference type="AlphaFoldDB" id="A0AAE4R253"/>
<feature type="compositionally biased region" description="Basic and acidic residues" evidence="5">
    <location>
        <begin position="383"/>
        <end position="396"/>
    </location>
</feature>
<dbReference type="InterPro" id="IPR036651">
    <property type="entry name" value="Gln_synt_N_sf"/>
</dbReference>
<protein>
    <submittedName>
        <fullName evidence="8">Glutamine synthetase family protein</fullName>
        <ecNumber evidence="8">6.3.1.-</ecNumber>
    </submittedName>
</protein>
<evidence type="ECO:0000313" key="7">
    <source>
        <dbReference type="EMBL" id="MDV6306415.1"/>
    </source>
</evidence>
<comment type="caution">
    <text evidence="8">The sequence shown here is derived from an EMBL/GenBank/DDBJ whole genome shotgun (WGS) entry which is preliminary data.</text>
</comment>
<dbReference type="RefSeq" id="WP_051349695.1">
    <property type="nucleotide sequence ID" value="NZ_CP091855.1"/>
</dbReference>
<dbReference type="SUPFAM" id="SSF55931">
    <property type="entry name" value="Glutamine synthetase/guanido kinase"/>
    <property type="match status" value="1"/>
</dbReference>
<feature type="domain" description="GS catalytic" evidence="6">
    <location>
        <begin position="108"/>
        <end position="454"/>
    </location>
</feature>
<dbReference type="GeneID" id="77173722"/>
<evidence type="ECO:0000259" key="6">
    <source>
        <dbReference type="PROSITE" id="PS51987"/>
    </source>
</evidence>
<name>A0AAE4R253_9ACTN</name>
<dbReference type="EC" id="6.3.1.-" evidence="8"/>
<gene>
    <name evidence="7" type="ORF">R3P94_03490</name>
    <name evidence="8" type="ORF">R3Q15_08065</name>
</gene>
<sequence length="454" mass="47921">MVSRSDAADDASSSILLATVVNPAGLTLAKTVTPERVPAFASAGLGASPSWHAFAIDQTGIAFSDEVGVVGDQRIRIDLDARVVVDPTLSWAPGEFFGLTGDPVPQCARGTLRRVVADLADAGLHAMVGHELEFVLVASDGTPLPSALWTPYGAVGLVELEGFVRDVLISCRAAGIIVEQFHPEHARWQFEVSLGPSDPITAADRLVLTRILIGRLARKHGLRASFSPKPFVDEAGCGAHQHISLHRGDRPLLSGGTGVAGMTPDGERAVAGILDAILELQGVLCGSVVSGLRMLPGQWAGAHACWGVENREAAVRLVRADAVDIASVVGTQEDAPGTRGRGANVEVKIIDPSANVYFATAAILGAAAAGIERRATLPPEVGVDPRTRPLGERRPLSTDQGEVVDRMEVSPLLRGILGDPAVDALVAVRRYEVTHFPDHTPETLTERFRLAWSV</sequence>
<dbReference type="Gene3D" id="3.30.590.10">
    <property type="entry name" value="Glutamine synthetase/guanido kinase, catalytic domain"/>
    <property type="match status" value="1"/>
</dbReference>
<dbReference type="Proteomes" id="UP001185922">
    <property type="component" value="Unassembled WGS sequence"/>
</dbReference>
<proteinExistence type="inferred from homology"/>
<reference evidence="8 9" key="1">
    <citation type="submission" date="2023-10" db="EMBL/GenBank/DDBJ databases">
        <title>Development of a sustainable strategy for remediation of hydrocarbon-contaminated territories based on the waste exchange concept.</title>
        <authorList>
            <person name="Krivoruchko A."/>
        </authorList>
    </citation>
    <scope>NUCLEOTIDE SEQUENCE</scope>
    <source>
        <strain evidence="7 9">IEGM 1266</strain>
        <strain evidence="8">IEGM 1279</strain>
    </source>
</reference>
<evidence type="ECO:0000256" key="1">
    <source>
        <dbReference type="ARBA" id="ARBA00009897"/>
    </source>
</evidence>
<keyword evidence="2 8" id="KW-0436">Ligase</keyword>
<evidence type="ECO:0000313" key="9">
    <source>
        <dbReference type="Proteomes" id="UP001185779"/>
    </source>
</evidence>
<evidence type="ECO:0000256" key="3">
    <source>
        <dbReference type="PROSITE-ProRule" id="PRU01331"/>
    </source>
</evidence>
<dbReference type="Proteomes" id="UP001185779">
    <property type="component" value="Unassembled WGS sequence"/>
</dbReference>
<dbReference type="GO" id="GO:0006542">
    <property type="term" value="P:glutamine biosynthetic process"/>
    <property type="evidence" value="ECO:0007669"/>
    <property type="project" value="InterPro"/>
</dbReference>
<feature type="region of interest" description="Disordered" evidence="5">
    <location>
        <begin position="380"/>
        <end position="400"/>
    </location>
</feature>
<evidence type="ECO:0000256" key="4">
    <source>
        <dbReference type="RuleBase" id="RU000384"/>
    </source>
</evidence>
<evidence type="ECO:0000313" key="10">
    <source>
        <dbReference type="Proteomes" id="UP001185922"/>
    </source>
</evidence>
<dbReference type="PANTHER" id="PTHR43785">
    <property type="entry name" value="GAMMA-GLUTAMYLPUTRESCINE SYNTHETASE"/>
    <property type="match status" value="1"/>
</dbReference>
<evidence type="ECO:0000256" key="2">
    <source>
        <dbReference type="ARBA" id="ARBA00022598"/>
    </source>
</evidence>